<gene>
    <name evidence="9" type="ORF">S03H2_43601</name>
</gene>
<dbReference type="PROSITE" id="PS51379">
    <property type="entry name" value="4FE4S_FER_2"/>
    <property type="match status" value="3"/>
</dbReference>
<dbReference type="PROSITE" id="PS00198">
    <property type="entry name" value="4FE4S_FER_1"/>
    <property type="match status" value="1"/>
</dbReference>
<sequence>MGKKSLLVDMELCYGCFSCEVACKQEHQLGVGPHFIKVKQVGPTRIGGKLVMDFVPMACRHCGKPACIEACPEGAIYKRSDGIVLINEEKCTGCQLCIEACPFGAPQFVPEENIVQKCDLCVERIDHGLLPACVQVCPTGALIFGDP</sequence>
<keyword evidence="5" id="KW-0249">Electron transport</keyword>
<evidence type="ECO:0000256" key="6">
    <source>
        <dbReference type="ARBA" id="ARBA00023004"/>
    </source>
</evidence>
<accession>X1J050</accession>
<evidence type="ECO:0000259" key="8">
    <source>
        <dbReference type="PROSITE" id="PS51379"/>
    </source>
</evidence>
<dbReference type="InterPro" id="IPR017896">
    <property type="entry name" value="4Fe4S_Fe-S-bd"/>
</dbReference>
<keyword evidence="1" id="KW-0813">Transport</keyword>
<keyword evidence="4" id="KW-0677">Repeat</keyword>
<dbReference type="GO" id="GO:0051539">
    <property type="term" value="F:4 iron, 4 sulfur cluster binding"/>
    <property type="evidence" value="ECO:0007669"/>
    <property type="project" value="UniProtKB-KW"/>
</dbReference>
<feature type="domain" description="4Fe-4S ferredoxin-type" evidence="8">
    <location>
        <begin position="4"/>
        <end position="34"/>
    </location>
</feature>
<evidence type="ECO:0000256" key="5">
    <source>
        <dbReference type="ARBA" id="ARBA00022982"/>
    </source>
</evidence>
<dbReference type="SUPFAM" id="SSF54862">
    <property type="entry name" value="4Fe-4S ferredoxins"/>
    <property type="match status" value="1"/>
</dbReference>
<reference evidence="9" key="1">
    <citation type="journal article" date="2014" name="Front. Microbiol.">
        <title>High frequency of phylogenetically diverse reductive dehalogenase-homologous genes in deep subseafloor sedimentary metagenomes.</title>
        <authorList>
            <person name="Kawai M."/>
            <person name="Futagami T."/>
            <person name="Toyoda A."/>
            <person name="Takaki Y."/>
            <person name="Nishi S."/>
            <person name="Hori S."/>
            <person name="Arai W."/>
            <person name="Tsubouchi T."/>
            <person name="Morono Y."/>
            <person name="Uchiyama I."/>
            <person name="Ito T."/>
            <person name="Fujiyama A."/>
            <person name="Inagaki F."/>
            <person name="Takami H."/>
        </authorList>
    </citation>
    <scope>NUCLEOTIDE SEQUENCE</scope>
    <source>
        <strain evidence="9">Expedition CK06-06</strain>
    </source>
</reference>
<name>X1J050_9ZZZZ</name>
<dbReference type="PANTHER" id="PTHR43177">
    <property type="entry name" value="PROTEIN NRFC"/>
    <property type="match status" value="1"/>
</dbReference>
<evidence type="ECO:0000313" key="9">
    <source>
        <dbReference type="EMBL" id="GAH71714.1"/>
    </source>
</evidence>
<keyword evidence="6" id="KW-0408">Iron</keyword>
<keyword evidence="2" id="KW-0004">4Fe-4S</keyword>
<feature type="domain" description="4Fe-4S ferredoxin-type" evidence="8">
    <location>
        <begin position="82"/>
        <end position="111"/>
    </location>
</feature>
<dbReference type="Pfam" id="PF13247">
    <property type="entry name" value="Fer4_11"/>
    <property type="match status" value="1"/>
</dbReference>
<feature type="non-terminal residue" evidence="9">
    <location>
        <position position="147"/>
    </location>
</feature>
<dbReference type="EMBL" id="BARU01027214">
    <property type="protein sequence ID" value="GAH71714.1"/>
    <property type="molecule type" value="Genomic_DNA"/>
</dbReference>
<protein>
    <recommendedName>
        <fullName evidence="8">4Fe-4S ferredoxin-type domain-containing protein</fullName>
    </recommendedName>
</protein>
<dbReference type="InterPro" id="IPR017900">
    <property type="entry name" value="4Fe4S_Fe_S_CS"/>
</dbReference>
<evidence type="ECO:0000256" key="4">
    <source>
        <dbReference type="ARBA" id="ARBA00022737"/>
    </source>
</evidence>
<dbReference type="AlphaFoldDB" id="X1J050"/>
<evidence type="ECO:0000256" key="3">
    <source>
        <dbReference type="ARBA" id="ARBA00022723"/>
    </source>
</evidence>
<evidence type="ECO:0000256" key="2">
    <source>
        <dbReference type="ARBA" id="ARBA00022485"/>
    </source>
</evidence>
<dbReference type="GO" id="GO:0046872">
    <property type="term" value="F:metal ion binding"/>
    <property type="evidence" value="ECO:0007669"/>
    <property type="project" value="UniProtKB-KW"/>
</dbReference>
<dbReference type="InterPro" id="IPR050954">
    <property type="entry name" value="ET_IronSulfur_Cluster-Binding"/>
</dbReference>
<keyword evidence="3" id="KW-0479">Metal-binding</keyword>
<evidence type="ECO:0000256" key="1">
    <source>
        <dbReference type="ARBA" id="ARBA00022448"/>
    </source>
</evidence>
<organism evidence="9">
    <name type="scientific">marine sediment metagenome</name>
    <dbReference type="NCBI Taxonomy" id="412755"/>
    <lineage>
        <taxon>unclassified sequences</taxon>
        <taxon>metagenomes</taxon>
        <taxon>ecological metagenomes</taxon>
    </lineage>
</organism>
<comment type="caution">
    <text evidence="9">The sequence shown here is derived from an EMBL/GenBank/DDBJ whole genome shotgun (WGS) entry which is preliminary data.</text>
</comment>
<dbReference type="PANTHER" id="PTHR43177:SF5">
    <property type="entry name" value="ANAEROBIC DIMETHYL SULFOXIDE REDUCTASE CHAIN B-RELATED"/>
    <property type="match status" value="1"/>
</dbReference>
<dbReference type="Gene3D" id="3.30.70.20">
    <property type="match status" value="2"/>
</dbReference>
<proteinExistence type="predicted"/>
<keyword evidence="7" id="KW-0411">Iron-sulfur</keyword>
<evidence type="ECO:0000256" key="7">
    <source>
        <dbReference type="ARBA" id="ARBA00023014"/>
    </source>
</evidence>
<feature type="domain" description="4Fe-4S ferredoxin-type" evidence="8">
    <location>
        <begin position="48"/>
        <end position="81"/>
    </location>
</feature>
<dbReference type="CDD" id="cd16371">
    <property type="entry name" value="DMSOR_beta_like"/>
    <property type="match status" value="1"/>
</dbReference>